<gene>
    <name evidence="2" type="primary">LOC100181536</name>
</gene>
<evidence type="ECO:0000256" key="1">
    <source>
        <dbReference type="SAM" id="MobiDB-lite"/>
    </source>
</evidence>
<dbReference type="AlphaFoldDB" id="A0A6F9DGT2"/>
<evidence type="ECO:0000313" key="2">
    <source>
        <dbReference type="EMBL" id="CAB3262667.1"/>
    </source>
</evidence>
<protein>
    <submittedName>
        <fullName evidence="2">Uncharacterized protein LOC100181536</fullName>
    </submittedName>
</protein>
<dbReference type="EMBL" id="LR786805">
    <property type="protein sequence ID" value="CAB3262667.1"/>
    <property type="molecule type" value="mRNA"/>
</dbReference>
<organism evidence="2">
    <name type="scientific">Phallusia mammillata</name>
    <dbReference type="NCBI Taxonomy" id="59560"/>
    <lineage>
        <taxon>Eukaryota</taxon>
        <taxon>Metazoa</taxon>
        <taxon>Chordata</taxon>
        <taxon>Tunicata</taxon>
        <taxon>Ascidiacea</taxon>
        <taxon>Phlebobranchia</taxon>
        <taxon>Ascidiidae</taxon>
        <taxon>Phallusia</taxon>
    </lineage>
</organism>
<sequence length="155" mass="17409">MGNCWTHDNRQSPRKVSANKEDVVRRDADLLMIRNHPNRIRRRSSIAPSTPRIKEDQILEDLCQTTGVEPEVPADTMNKRDVKQLIRRISTSDAFTQQFNSELDFLQYLSQLRATSSTAMSSGQARANPNYSNSSVGQNSHSSDEVLAASSSDKE</sequence>
<accession>A0A6F9DGT2</accession>
<name>A0A6F9DGT2_9ASCI</name>
<feature type="region of interest" description="Disordered" evidence="1">
    <location>
        <begin position="120"/>
        <end position="155"/>
    </location>
</feature>
<proteinExistence type="evidence at transcript level"/>
<feature type="compositionally biased region" description="Low complexity" evidence="1">
    <location>
        <begin position="132"/>
        <end position="141"/>
    </location>
</feature>
<reference evidence="2" key="1">
    <citation type="submission" date="2020-04" db="EMBL/GenBank/DDBJ databases">
        <authorList>
            <person name="Neveu A P."/>
        </authorList>
    </citation>
    <scope>NUCLEOTIDE SEQUENCE</scope>
    <source>
        <tissue evidence="2">Whole embryo</tissue>
    </source>
</reference>
<feature type="region of interest" description="Disordered" evidence="1">
    <location>
        <begin position="1"/>
        <end position="20"/>
    </location>
</feature>
<feature type="compositionally biased region" description="Polar residues" evidence="1">
    <location>
        <begin position="120"/>
        <end position="131"/>
    </location>
</feature>